<comment type="caution">
    <text evidence="1">The sequence shown here is derived from an EMBL/GenBank/DDBJ whole genome shotgun (WGS) entry which is preliminary data.</text>
</comment>
<proteinExistence type="predicted"/>
<sequence length="92" mass="10140">MNGRLRTLTNIWDHLDDALGTLRSMHTSLAVQIEELKAYIANLSPETDTAAVQQDALPNAPQDALPSMGIEGARGGIKRRWMSKLPLFRSPV</sequence>
<gene>
    <name evidence="1" type="ORF">TRAPUB_8485</name>
</gene>
<dbReference type="EMBL" id="MNAD01000216">
    <property type="protein sequence ID" value="OJT14955.1"/>
    <property type="molecule type" value="Genomic_DNA"/>
</dbReference>
<dbReference type="Proteomes" id="UP000184267">
    <property type="component" value="Unassembled WGS sequence"/>
</dbReference>
<organism evidence="1 2">
    <name type="scientific">Trametes pubescens</name>
    <name type="common">White-rot fungus</name>
    <dbReference type="NCBI Taxonomy" id="154538"/>
    <lineage>
        <taxon>Eukaryota</taxon>
        <taxon>Fungi</taxon>
        <taxon>Dikarya</taxon>
        <taxon>Basidiomycota</taxon>
        <taxon>Agaricomycotina</taxon>
        <taxon>Agaricomycetes</taxon>
        <taxon>Polyporales</taxon>
        <taxon>Polyporaceae</taxon>
        <taxon>Trametes</taxon>
    </lineage>
</organism>
<evidence type="ECO:0000313" key="1">
    <source>
        <dbReference type="EMBL" id="OJT14955.1"/>
    </source>
</evidence>
<name>A0A1M2W509_TRAPU</name>
<protein>
    <submittedName>
        <fullName evidence="1">Uncharacterized protein</fullName>
    </submittedName>
</protein>
<keyword evidence="2" id="KW-1185">Reference proteome</keyword>
<accession>A0A1M2W509</accession>
<reference evidence="1 2" key="1">
    <citation type="submission" date="2016-10" db="EMBL/GenBank/DDBJ databases">
        <title>Genome sequence of the basidiomycete white-rot fungus Trametes pubescens.</title>
        <authorList>
            <person name="Makela M.R."/>
            <person name="Granchi Z."/>
            <person name="Peng M."/>
            <person name="De Vries R.P."/>
            <person name="Grigoriev I."/>
            <person name="Riley R."/>
            <person name="Hilden K."/>
        </authorList>
    </citation>
    <scope>NUCLEOTIDE SEQUENCE [LARGE SCALE GENOMIC DNA]</scope>
    <source>
        <strain evidence="1 2">FBCC735</strain>
    </source>
</reference>
<dbReference type="AlphaFoldDB" id="A0A1M2W509"/>
<evidence type="ECO:0000313" key="2">
    <source>
        <dbReference type="Proteomes" id="UP000184267"/>
    </source>
</evidence>